<protein>
    <recommendedName>
        <fullName evidence="4">CCHC-type domain-containing protein</fullName>
    </recommendedName>
</protein>
<dbReference type="GO" id="GO:0003676">
    <property type="term" value="F:nucleic acid binding"/>
    <property type="evidence" value="ECO:0007669"/>
    <property type="project" value="InterPro"/>
</dbReference>
<feature type="compositionally biased region" description="Basic residues" evidence="1">
    <location>
        <begin position="212"/>
        <end position="225"/>
    </location>
</feature>
<feature type="region of interest" description="Disordered" evidence="1">
    <location>
        <begin position="1"/>
        <end position="27"/>
    </location>
</feature>
<dbReference type="EMBL" id="JAJFAZ020000007">
    <property type="protein sequence ID" value="KAI5316969.1"/>
    <property type="molecule type" value="Genomic_DNA"/>
</dbReference>
<feature type="compositionally biased region" description="Basic and acidic residues" evidence="1">
    <location>
        <begin position="1"/>
        <end position="14"/>
    </location>
</feature>
<gene>
    <name evidence="2" type="ORF">L3X38_036676</name>
</gene>
<name>A0AAD4V376_PRUDU</name>
<dbReference type="PANTHER" id="PTHR47592:SF27">
    <property type="entry name" value="OS08G0421700 PROTEIN"/>
    <property type="match status" value="1"/>
</dbReference>
<organism evidence="2 3">
    <name type="scientific">Prunus dulcis</name>
    <name type="common">Almond</name>
    <name type="synonym">Amygdalus dulcis</name>
    <dbReference type="NCBI Taxonomy" id="3755"/>
    <lineage>
        <taxon>Eukaryota</taxon>
        <taxon>Viridiplantae</taxon>
        <taxon>Streptophyta</taxon>
        <taxon>Embryophyta</taxon>
        <taxon>Tracheophyta</taxon>
        <taxon>Spermatophyta</taxon>
        <taxon>Magnoliopsida</taxon>
        <taxon>eudicotyledons</taxon>
        <taxon>Gunneridae</taxon>
        <taxon>Pentapetalae</taxon>
        <taxon>rosids</taxon>
        <taxon>fabids</taxon>
        <taxon>Rosales</taxon>
        <taxon>Rosaceae</taxon>
        <taxon>Amygdaloideae</taxon>
        <taxon>Amygdaleae</taxon>
        <taxon>Prunus</taxon>
    </lineage>
</organism>
<accession>A0AAD4V376</accession>
<evidence type="ECO:0000256" key="1">
    <source>
        <dbReference type="SAM" id="MobiDB-lite"/>
    </source>
</evidence>
<dbReference type="Proteomes" id="UP001054821">
    <property type="component" value="Chromosome 7"/>
</dbReference>
<proteinExistence type="predicted"/>
<reference evidence="2 3" key="1">
    <citation type="journal article" date="2022" name="G3 (Bethesda)">
        <title>Whole-genome sequence and methylome profiling of the almond [Prunus dulcis (Mill.) D.A. Webb] cultivar 'Nonpareil'.</title>
        <authorList>
            <person name="D'Amico-Willman K.M."/>
            <person name="Ouma W.Z."/>
            <person name="Meulia T."/>
            <person name="Sideli G.M."/>
            <person name="Gradziel T.M."/>
            <person name="Fresnedo-Ramirez J."/>
        </authorList>
    </citation>
    <scope>NUCLEOTIDE SEQUENCE [LARGE SCALE GENOMIC DNA]</scope>
    <source>
        <strain evidence="2">Clone GOH B32 T37-40</strain>
    </source>
</reference>
<dbReference type="PANTHER" id="PTHR47592">
    <property type="entry name" value="PBF68 PROTEIN"/>
    <property type="match status" value="1"/>
</dbReference>
<sequence>MAGHKEEPVKEKESASSSSTPTSSRHPIATTRLKVDKFNGSNNFGMWQCKVMDVLYQQELDIVLEDKLEEVDDKEWKRLNLHACGFVRSFLDKELKYPYIKETSVKELWRKLKEKYMTKNAENRFFLKKRFFRFQYRSANLPDEDKTLYLSNSLPDDYDHVTTTLLYGKSEGKLDEVSAALVNHECCKKELKTQNSQTEALGATDQIEERKSGKRGKSRTKSRGKFPAKDEYAFCRQKGHWKKDCPKWKNKEKEKAGSEASVARSGDDNFEFALASSFVDGHSKEWILDSGCTYHICPIRE</sequence>
<dbReference type="Pfam" id="PF14223">
    <property type="entry name" value="Retrotran_gag_2"/>
    <property type="match status" value="1"/>
</dbReference>
<feature type="region of interest" description="Disordered" evidence="1">
    <location>
        <begin position="198"/>
        <end position="225"/>
    </location>
</feature>
<dbReference type="SUPFAM" id="SSF57756">
    <property type="entry name" value="Retrovirus zinc finger-like domains"/>
    <property type="match status" value="1"/>
</dbReference>
<dbReference type="GO" id="GO:0008270">
    <property type="term" value="F:zinc ion binding"/>
    <property type="evidence" value="ECO:0007669"/>
    <property type="project" value="InterPro"/>
</dbReference>
<dbReference type="Gene3D" id="4.10.60.10">
    <property type="entry name" value="Zinc finger, CCHC-type"/>
    <property type="match status" value="1"/>
</dbReference>
<evidence type="ECO:0000313" key="3">
    <source>
        <dbReference type="Proteomes" id="UP001054821"/>
    </source>
</evidence>
<feature type="compositionally biased region" description="Low complexity" evidence="1">
    <location>
        <begin position="15"/>
        <end position="24"/>
    </location>
</feature>
<keyword evidence="3" id="KW-1185">Reference proteome</keyword>
<evidence type="ECO:0000313" key="2">
    <source>
        <dbReference type="EMBL" id="KAI5316969.1"/>
    </source>
</evidence>
<comment type="caution">
    <text evidence="2">The sequence shown here is derived from an EMBL/GenBank/DDBJ whole genome shotgun (WGS) entry which is preliminary data.</text>
</comment>
<evidence type="ECO:0008006" key="4">
    <source>
        <dbReference type="Google" id="ProtNLM"/>
    </source>
</evidence>
<dbReference type="InterPro" id="IPR036875">
    <property type="entry name" value="Znf_CCHC_sf"/>
</dbReference>
<dbReference type="AlphaFoldDB" id="A0AAD4V376"/>